<organism evidence="1 2">
    <name type="scientific">Chryseobacterium arthrosphaerae</name>
    <dbReference type="NCBI Taxonomy" id="651561"/>
    <lineage>
        <taxon>Bacteria</taxon>
        <taxon>Pseudomonadati</taxon>
        <taxon>Bacteroidota</taxon>
        <taxon>Flavobacteriia</taxon>
        <taxon>Flavobacteriales</taxon>
        <taxon>Weeksellaceae</taxon>
        <taxon>Chryseobacterium group</taxon>
        <taxon>Chryseobacterium</taxon>
    </lineage>
</organism>
<proteinExistence type="predicted"/>
<sequence>MSKTQFLEMILKLAGFENIKVGLDRIDTGVEYQGSGERKIGEETEVIEFQAMGFECAVGNLLGILYDTVDIDFESNAAILFEH</sequence>
<accession>A0ABU7R2Q5</accession>
<keyword evidence="2" id="KW-1185">Reference proteome</keyword>
<dbReference type="RefSeq" id="WP_330937418.1">
    <property type="nucleotide sequence ID" value="NZ_JAZGJU010000039.1"/>
</dbReference>
<gene>
    <name evidence="1" type="ORF">V2E39_16995</name>
</gene>
<dbReference type="EMBL" id="JAZGJU010000039">
    <property type="protein sequence ID" value="MEE6129100.1"/>
    <property type="molecule type" value="Genomic_DNA"/>
</dbReference>
<name>A0ABU7R2Q5_9FLAO</name>
<dbReference type="Proteomes" id="UP001350005">
    <property type="component" value="Unassembled WGS sequence"/>
</dbReference>
<comment type="caution">
    <text evidence="1">The sequence shown here is derived from an EMBL/GenBank/DDBJ whole genome shotgun (WGS) entry which is preliminary data.</text>
</comment>
<evidence type="ECO:0000313" key="2">
    <source>
        <dbReference type="Proteomes" id="UP001350005"/>
    </source>
</evidence>
<evidence type="ECO:0000313" key="1">
    <source>
        <dbReference type="EMBL" id="MEE6129100.1"/>
    </source>
</evidence>
<reference evidence="1 2" key="1">
    <citation type="submission" date="2024-01" db="EMBL/GenBank/DDBJ databases">
        <title>Whole genome of Chryseobacterium arthrosphaerae NNCa 2741.</title>
        <authorList>
            <person name="Boriskina E.V."/>
            <person name="Gordinskaya N.A."/>
            <person name="Kropotov V.S."/>
            <person name="Alekseeva A.E."/>
            <person name="Makhova M.A."/>
            <person name="Kryazhev D.V."/>
            <person name="Shkurkina I.S."/>
        </authorList>
    </citation>
    <scope>NUCLEOTIDE SEQUENCE [LARGE SCALE GENOMIC DNA]</scope>
    <source>
        <strain evidence="1 2">NNCa 2741</strain>
    </source>
</reference>
<protein>
    <submittedName>
        <fullName evidence="1">Uncharacterized protein</fullName>
    </submittedName>
</protein>